<proteinExistence type="predicted"/>
<evidence type="ECO:0000313" key="3">
    <source>
        <dbReference type="Proteomes" id="UP001178507"/>
    </source>
</evidence>
<evidence type="ECO:0008006" key="4">
    <source>
        <dbReference type="Google" id="ProtNLM"/>
    </source>
</evidence>
<comment type="caution">
    <text evidence="2">The sequence shown here is derived from an EMBL/GenBank/DDBJ whole genome shotgun (WGS) entry which is preliminary data.</text>
</comment>
<feature type="region of interest" description="Disordered" evidence="1">
    <location>
        <begin position="347"/>
        <end position="410"/>
    </location>
</feature>
<evidence type="ECO:0000256" key="1">
    <source>
        <dbReference type="SAM" id="MobiDB-lite"/>
    </source>
</evidence>
<organism evidence="2 3">
    <name type="scientific">Effrenium voratum</name>
    <dbReference type="NCBI Taxonomy" id="2562239"/>
    <lineage>
        <taxon>Eukaryota</taxon>
        <taxon>Sar</taxon>
        <taxon>Alveolata</taxon>
        <taxon>Dinophyceae</taxon>
        <taxon>Suessiales</taxon>
        <taxon>Symbiodiniaceae</taxon>
        <taxon>Effrenium</taxon>
    </lineage>
</organism>
<dbReference type="SUPFAM" id="SSF50249">
    <property type="entry name" value="Nucleic acid-binding proteins"/>
    <property type="match status" value="1"/>
</dbReference>
<keyword evidence="3" id="KW-1185">Reference proteome</keyword>
<gene>
    <name evidence="2" type="ORF">EVOR1521_LOCUS30958</name>
</gene>
<feature type="region of interest" description="Disordered" evidence="1">
    <location>
        <begin position="216"/>
        <end position="288"/>
    </location>
</feature>
<accession>A0AA36JQR4</accession>
<dbReference type="AlphaFoldDB" id="A0AA36JQR4"/>
<feature type="compositionally biased region" description="Basic and acidic residues" evidence="1">
    <location>
        <begin position="234"/>
        <end position="245"/>
    </location>
</feature>
<sequence length="410" mass="45410">MLVSQPWRLIWCARRFFSRQRGVLLRWDEQRGFGKVQCSDGRELFVHKSYLTEKIPVGREVDFEVRWNEDRKQDHAMDVRQAVQLPELAGPTHPAKAVSPEDLLQVQPIQLPPDATDRQHLESLTLQMEQLRQQGLQSQQLLAQNQQLLVQSQQLLVQGLFALIQQQNVQNANLERALTALTSRMEPQVHADPDPSANMIGAATASTNMANAEVPVAEPSAKKTEADAGTASAEKADGEVQKPDEGATASRSQQQVPEAAEEAAESEVQPQAAAEVESERHEDLASSAPSVQGSFYLVGFFNDWSADSEPMHDGRWTVAIRSSSPMSGRKGVQREEFQILQDGSWEKRIFPGGGKDETVVPLRPGRASPAERCSEENPGHGRNWAVEGKPGASFRIRYDPSDQTVTCEHA</sequence>
<dbReference type="InterPro" id="IPR012340">
    <property type="entry name" value="NA-bd_OB-fold"/>
</dbReference>
<feature type="compositionally biased region" description="Basic and acidic residues" evidence="1">
    <location>
        <begin position="347"/>
        <end position="358"/>
    </location>
</feature>
<reference evidence="2" key="1">
    <citation type="submission" date="2023-08" db="EMBL/GenBank/DDBJ databases">
        <authorList>
            <person name="Chen Y."/>
            <person name="Shah S."/>
            <person name="Dougan E. K."/>
            <person name="Thang M."/>
            <person name="Chan C."/>
        </authorList>
    </citation>
    <scope>NUCLEOTIDE SEQUENCE</scope>
</reference>
<dbReference type="Proteomes" id="UP001178507">
    <property type="component" value="Unassembled WGS sequence"/>
</dbReference>
<name>A0AA36JQR4_9DINO</name>
<evidence type="ECO:0000313" key="2">
    <source>
        <dbReference type="EMBL" id="CAJ1410007.1"/>
    </source>
</evidence>
<feature type="compositionally biased region" description="Polar residues" evidence="1">
    <location>
        <begin position="401"/>
        <end position="410"/>
    </location>
</feature>
<dbReference type="EMBL" id="CAUJNA010003800">
    <property type="protein sequence ID" value="CAJ1410007.1"/>
    <property type="molecule type" value="Genomic_DNA"/>
</dbReference>
<protein>
    <recommendedName>
        <fullName evidence="4">CSD domain-containing protein</fullName>
    </recommendedName>
</protein>
<feature type="compositionally biased region" description="Low complexity" evidence="1">
    <location>
        <begin position="266"/>
        <end position="275"/>
    </location>
</feature>
<dbReference type="Gene3D" id="2.40.50.140">
    <property type="entry name" value="Nucleic acid-binding proteins"/>
    <property type="match status" value="1"/>
</dbReference>